<dbReference type="GO" id="GO:0000493">
    <property type="term" value="P:box H/ACA snoRNP assembly"/>
    <property type="evidence" value="ECO:0000318"/>
    <property type="project" value="GO_Central"/>
</dbReference>
<dbReference type="InterPro" id="IPR008978">
    <property type="entry name" value="HSP20-like_chaperone"/>
</dbReference>
<dbReference type="Pfam" id="PF04925">
    <property type="entry name" value="SHQ1"/>
    <property type="match status" value="1"/>
</dbReference>
<dbReference type="PROSITE" id="PS51203">
    <property type="entry name" value="CS"/>
    <property type="match status" value="1"/>
</dbReference>
<dbReference type="GO" id="GO:0005654">
    <property type="term" value="C:nucleoplasm"/>
    <property type="evidence" value="ECO:0000318"/>
    <property type="project" value="GO_Central"/>
</dbReference>
<evidence type="ECO:0000313" key="5">
    <source>
        <dbReference type="Proteomes" id="UP000007266"/>
    </source>
</evidence>
<dbReference type="AlphaFoldDB" id="D6W9B7"/>
<keyword evidence="5" id="KW-1185">Reference proteome</keyword>
<dbReference type="GO" id="GO:0051082">
    <property type="term" value="F:unfolded protein binding"/>
    <property type="evidence" value="ECO:0000318"/>
    <property type="project" value="GO_Central"/>
</dbReference>
<dbReference type="GO" id="GO:0005737">
    <property type="term" value="C:cytoplasm"/>
    <property type="evidence" value="ECO:0000318"/>
    <property type="project" value="GO_Central"/>
</dbReference>
<dbReference type="InterPro" id="IPR048696">
    <property type="entry name" value="SHQ1-like_CS"/>
</dbReference>
<dbReference type="PhylomeDB" id="D6W9B7"/>
<dbReference type="InterPro" id="IPR007052">
    <property type="entry name" value="CS_dom"/>
</dbReference>
<gene>
    <name evidence="4" type="primary">GLEAN_00613</name>
    <name evidence="4" type="ORF">TcasGA2_TC000613</name>
</gene>
<dbReference type="HOGENOM" id="CLU_030217_0_0_1"/>
<protein>
    <recommendedName>
        <fullName evidence="2">Protein SHQ1 homolog</fullName>
    </recommendedName>
</protein>
<reference evidence="4 5" key="2">
    <citation type="journal article" date="2010" name="Nucleic Acids Res.">
        <title>BeetleBase in 2010: revisions to provide comprehensive genomic information for Tribolium castaneum.</title>
        <authorList>
            <person name="Kim H.S."/>
            <person name="Murphy T."/>
            <person name="Xia J."/>
            <person name="Caragea D."/>
            <person name="Park Y."/>
            <person name="Beeman R.W."/>
            <person name="Lorenzen M.D."/>
            <person name="Butcher S."/>
            <person name="Manak J.R."/>
            <person name="Brown S.J."/>
        </authorList>
    </citation>
    <scope>GENOME REANNOTATION</scope>
    <source>
        <strain evidence="4 5">Georgia GA2</strain>
    </source>
</reference>
<organism evidence="4 5">
    <name type="scientific">Tribolium castaneum</name>
    <name type="common">Red flour beetle</name>
    <dbReference type="NCBI Taxonomy" id="7070"/>
    <lineage>
        <taxon>Eukaryota</taxon>
        <taxon>Metazoa</taxon>
        <taxon>Ecdysozoa</taxon>
        <taxon>Arthropoda</taxon>
        <taxon>Hexapoda</taxon>
        <taxon>Insecta</taxon>
        <taxon>Pterygota</taxon>
        <taxon>Neoptera</taxon>
        <taxon>Endopterygota</taxon>
        <taxon>Coleoptera</taxon>
        <taxon>Polyphaga</taxon>
        <taxon>Cucujiformia</taxon>
        <taxon>Tenebrionidae</taxon>
        <taxon>Tenebrionidae incertae sedis</taxon>
        <taxon>Tribolium</taxon>
    </lineage>
</organism>
<dbReference type="KEGG" id="tca:103313588"/>
<dbReference type="InterPro" id="IPR039742">
    <property type="entry name" value="Shq1"/>
</dbReference>
<dbReference type="Proteomes" id="UP000007266">
    <property type="component" value="Linkage group 2"/>
</dbReference>
<dbReference type="OMA" id="ASEFNVY"/>
<dbReference type="EMBL" id="KQ971312">
    <property type="protein sequence ID" value="EEZ98184.1"/>
    <property type="molecule type" value="Genomic_DNA"/>
</dbReference>
<dbReference type="InterPro" id="IPR007009">
    <property type="entry name" value="Shq1_C"/>
</dbReference>
<evidence type="ECO:0000313" key="4">
    <source>
        <dbReference type="EMBL" id="EEZ98184.1"/>
    </source>
</evidence>
<feature type="domain" description="CS" evidence="3">
    <location>
        <begin position="1"/>
        <end position="89"/>
    </location>
</feature>
<dbReference type="SUPFAM" id="SSF49764">
    <property type="entry name" value="HSP20-like chaperones"/>
    <property type="match status" value="1"/>
</dbReference>
<sequence>MITPRFKLTQTESTVTIQIRAPYCNLGELEVTVDDDIFIFYTSPYYLRLHLPGRLVEDNFSESSFDSDSGQFSFTIKKAIDGEHFPDLDLITKLLTPKVEVTEDNRKITIVANEGIKSPDELNEEFGFALCGKENFNHVSAEFKDVFEVDPREVNLGQRHKMRVQFEQGKFNIDHYLSDYIENEEILELIALEAPWDKLKSDDVQFSDQELDFLKDLPNKTYNLSETQVNYCHCCLVDILYAYCYDRRTTQFEGTSESGWTIVKLAATFCWLDVFQTPKDALVSAFRRSVIYPLYRNFELNRTVLTDLRKLLDLGEKYIIKCLIEMYHIFLTGDCCRYILNNLFIKDYIIYIMKWDRTKWREVVEEIKQVTIEKSDLGLNLQEIEDDVCRNLDLNNLQIRDDDSDDFSDTSSDDSSTESD</sequence>
<dbReference type="Pfam" id="PF21413">
    <property type="entry name" value="SHQ1-like_CS"/>
    <property type="match status" value="1"/>
</dbReference>
<evidence type="ECO:0000256" key="2">
    <source>
        <dbReference type="ARBA" id="ARBA00013750"/>
    </source>
</evidence>
<name>D6W9B7_TRICA</name>
<evidence type="ECO:0000256" key="1">
    <source>
        <dbReference type="ARBA" id="ARBA00005607"/>
    </source>
</evidence>
<evidence type="ECO:0000259" key="3">
    <source>
        <dbReference type="PROSITE" id="PS51203"/>
    </source>
</evidence>
<dbReference type="OrthoDB" id="73639at2759"/>
<reference evidence="4 5" key="1">
    <citation type="journal article" date="2008" name="Nature">
        <title>The genome of the model beetle and pest Tribolium castaneum.</title>
        <authorList>
            <consortium name="Tribolium Genome Sequencing Consortium"/>
            <person name="Richards S."/>
            <person name="Gibbs R.A."/>
            <person name="Weinstock G.M."/>
            <person name="Brown S.J."/>
            <person name="Denell R."/>
            <person name="Beeman R.W."/>
            <person name="Gibbs R."/>
            <person name="Beeman R.W."/>
            <person name="Brown S.J."/>
            <person name="Bucher G."/>
            <person name="Friedrich M."/>
            <person name="Grimmelikhuijzen C.J."/>
            <person name="Klingler M."/>
            <person name="Lorenzen M."/>
            <person name="Richards S."/>
            <person name="Roth S."/>
            <person name="Schroder R."/>
            <person name="Tautz D."/>
            <person name="Zdobnov E.M."/>
            <person name="Muzny D."/>
            <person name="Gibbs R.A."/>
            <person name="Weinstock G.M."/>
            <person name="Attaway T."/>
            <person name="Bell S."/>
            <person name="Buhay C.J."/>
            <person name="Chandrabose M.N."/>
            <person name="Chavez D."/>
            <person name="Clerk-Blankenburg K.P."/>
            <person name="Cree A."/>
            <person name="Dao M."/>
            <person name="Davis C."/>
            <person name="Chacko J."/>
            <person name="Dinh H."/>
            <person name="Dugan-Rocha S."/>
            <person name="Fowler G."/>
            <person name="Garner T.T."/>
            <person name="Garnes J."/>
            <person name="Gnirke A."/>
            <person name="Hawes A."/>
            <person name="Hernandez J."/>
            <person name="Hines S."/>
            <person name="Holder M."/>
            <person name="Hume J."/>
            <person name="Jhangiani S.N."/>
            <person name="Joshi V."/>
            <person name="Khan Z.M."/>
            <person name="Jackson L."/>
            <person name="Kovar C."/>
            <person name="Kowis A."/>
            <person name="Lee S."/>
            <person name="Lewis L.R."/>
            <person name="Margolis J."/>
            <person name="Morgan M."/>
            <person name="Nazareth L.V."/>
            <person name="Nguyen N."/>
            <person name="Okwuonu G."/>
            <person name="Parker D."/>
            <person name="Richards S."/>
            <person name="Ruiz S.J."/>
            <person name="Santibanez J."/>
            <person name="Savard J."/>
            <person name="Scherer S.E."/>
            <person name="Schneider B."/>
            <person name="Sodergren E."/>
            <person name="Tautz D."/>
            <person name="Vattahil S."/>
            <person name="Villasana D."/>
            <person name="White C.S."/>
            <person name="Wright R."/>
            <person name="Park Y."/>
            <person name="Beeman R.W."/>
            <person name="Lord J."/>
            <person name="Oppert B."/>
            <person name="Lorenzen M."/>
            <person name="Brown S."/>
            <person name="Wang L."/>
            <person name="Savard J."/>
            <person name="Tautz D."/>
            <person name="Richards S."/>
            <person name="Weinstock G."/>
            <person name="Gibbs R.A."/>
            <person name="Liu Y."/>
            <person name="Worley K."/>
            <person name="Weinstock G."/>
            <person name="Elsik C.G."/>
            <person name="Reese J.T."/>
            <person name="Elhaik E."/>
            <person name="Landan G."/>
            <person name="Graur D."/>
            <person name="Arensburger P."/>
            <person name="Atkinson P."/>
            <person name="Beeman R.W."/>
            <person name="Beidler J."/>
            <person name="Brown S.J."/>
            <person name="Demuth J.P."/>
            <person name="Drury D.W."/>
            <person name="Du Y.Z."/>
            <person name="Fujiwara H."/>
            <person name="Lorenzen M."/>
            <person name="Maselli V."/>
            <person name="Osanai M."/>
            <person name="Park Y."/>
            <person name="Robertson H.M."/>
            <person name="Tu Z."/>
            <person name="Wang J.J."/>
            <person name="Wang S."/>
            <person name="Richards S."/>
            <person name="Song H."/>
            <person name="Zhang L."/>
            <person name="Sodergren E."/>
            <person name="Werner D."/>
            <person name="Stanke M."/>
            <person name="Morgenstern B."/>
            <person name="Solovyev V."/>
            <person name="Kosarev P."/>
            <person name="Brown G."/>
            <person name="Chen H.C."/>
            <person name="Ermolaeva O."/>
            <person name="Hlavina W."/>
            <person name="Kapustin Y."/>
            <person name="Kiryutin B."/>
            <person name="Kitts P."/>
            <person name="Maglott D."/>
            <person name="Pruitt K."/>
            <person name="Sapojnikov V."/>
            <person name="Souvorov A."/>
            <person name="Mackey A.J."/>
            <person name="Waterhouse R.M."/>
            <person name="Wyder S."/>
            <person name="Zdobnov E.M."/>
            <person name="Zdobnov E.M."/>
            <person name="Wyder S."/>
            <person name="Kriventseva E.V."/>
            <person name="Kadowaki T."/>
            <person name="Bork P."/>
            <person name="Aranda M."/>
            <person name="Bao R."/>
            <person name="Beermann A."/>
            <person name="Berns N."/>
            <person name="Bolognesi R."/>
            <person name="Bonneton F."/>
            <person name="Bopp D."/>
            <person name="Brown S.J."/>
            <person name="Bucher G."/>
            <person name="Butts T."/>
            <person name="Chaumot A."/>
            <person name="Denell R.E."/>
            <person name="Ferrier D.E."/>
            <person name="Friedrich M."/>
            <person name="Gordon C.M."/>
            <person name="Jindra M."/>
            <person name="Klingler M."/>
            <person name="Lan Q."/>
            <person name="Lattorff H.M."/>
            <person name="Laudet V."/>
            <person name="von Levetsow C."/>
            <person name="Liu Z."/>
            <person name="Lutz R."/>
            <person name="Lynch J.A."/>
            <person name="da Fonseca R.N."/>
            <person name="Posnien N."/>
            <person name="Reuter R."/>
            <person name="Roth S."/>
            <person name="Savard J."/>
            <person name="Schinko J.B."/>
            <person name="Schmitt C."/>
            <person name="Schoppmeier M."/>
            <person name="Schroder R."/>
            <person name="Shippy T.D."/>
            <person name="Simonnet F."/>
            <person name="Marques-Souza H."/>
            <person name="Tautz D."/>
            <person name="Tomoyasu Y."/>
            <person name="Trauner J."/>
            <person name="Van der Zee M."/>
            <person name="Vervoort M."/>
            <person name="Wittkopp N."/>
            <person name="Wimmer E.A."/>
            <person name="Yang X."/>
            <person name="Jones A.K."/>
            <person name="Sattelle D.B."/>
            <person name="Ebert P.R."/>
            <person name="Nelson D."/>
            <person name="Scott J.G."/>
            <person name="Beeman R.W."/>
            <person name="Muthukrishnan S."/>
            <person name="Kramer K.J."/>
            <person name="Arakane Y."/>
            <person name="Beeman R.W."/>
            <person name="Zhu Q."/>
            <person name="Hogenkamp D."/>
            <person name="Dixit R."/>
            <person name="Oppert B."/>
            <person name="Jiang H."/>
            <person name="Zou Z."/>
            <person name="Marshall J."/>
            <person name="Elpidina E."/>
            <person name="Vinokurov K."/>
            <person name="Oppert C."/>
            <person name="Zou Z."/>
            <person name="Evans J."/>
            <person name="Lu Z."/>
            <person name="Zhao P."/>
            <person name="Sumathipala N."/>
            <person name="Altincicek B."/>
            <person name="Vilcinskas A."/>
            <person name="Williams M."/>
            <person name="Hultmark D."/>
            <person name="Hetru C."/>
            <person name="Jiang H."/>
            <person name="Grimmelikhuijzen C.J."/>
            <person name="Hauser F."/>
            <person name="Cazzamali G."/>
            <person name="Williamson M."/>
            <person name="Park Y."/>
            <person name="Li B."/>
            <person name="Tanaka Y."/>
            <person name="Predel R."/>
            <person name="Neupert S."/>
            <person name="Schachtner J."/>
            <person name="Verleyen P."/>
            <person name="Raible F."/>
            <person name="Bork P."/>
            <person name="Friedrich M."/>
            <person name="Walden K.K."/>
            <person name="Robertson H.M."/>
            <person name="Angeli S."/>
            <person name="Foret S."/>
            <person name="Bucher G."/>
            <person name="Schuetz S."/>
            <person name="Maleszka R."/>
            <person name="Wimmer E.A."/>
            <person name="Beeman R.W."/>
            <person name="Lorenzen M."/>
            <person name="Tomoyasu Y."/>
            <person name="Miller S.C."/>
            <person name="Grossmann D."/>
            <person name="Bucher G."/>
        </authorList>
    </citation>
    <scope>NUCLEOTIDE SEQUENCE [LARGE SCALE GENOMIC DNA]</scope>
    <source>
        <strain evidence="4 5">Georgia GA2</strain>
    </source>
</reference>
<dbReference type="PANTHER" id="PTHR12967">
    <property type="entry name" value="PROTEIN SHQ1 HOMOLOG"/>
    <property type="match status" value="1"/>
</dbReference>
<dbReference type="Gene3D" id="2.60.40.790">
    <property type="match status" value="1"/>
</dbReference>
<dbReference type="STRING" id="7070.D6W9B7"/>
<comment type="similarity">
    <text evidence="1">Belongs to the SHQ1 family.</text>
</comment>
<proteinExistence type="inferred from homology"/>
<dbReference type="PANTHER" id="PTHR12967:SF0">
    <property type="entry name" value="PROTEIN SHQ1 HOMOLOG"/>
    <property type="match status" value="1"/>
</dbReference>
<accession>D6W9B7</accession>
<dbReference type="eggNOG" id="KOG3247">
    <property type="taxonomic scope" value="Eukaryota"/>
</dbReference>